<dbReference type="AlphaFoldDB" id="A0A2H1VIY7"/>
<dbReference type="EMBL" id="ODYU01002830">
    <property type="protein sequence ID" value="SOQ40799.1"/>
    <property type="molecule type" value="Genomic_DNA"/>
</dbReference>
<accession>A0A2H1VIY7</accession>
<organism evidence="1">
    <name type="scientific">Spodoptera frugiperda</name>
    <name type="common">Fall armyworm</name>
    <dbReference type="NCBI Taxonomy" id="7108"/>
    <lineage>
        <taxon>Eukaryota</taxon>
        <taxon>Metazoa</taxon>
        <taxon>Ecdysozoa</taxon>
        <taxon>Arthropoda</taxon>
        <taxon>Hexapoda</taxon>
        <taxon>Insecta</taxon>
        <taxon>Pterygota</taxon>
        <taxon>Neoptera</taxon>
        <taxon>Endopterygota</taxon>
        <taxon>Lepidoptera</taxon>
        <taxon>Glossata</taxon>
        <taxon>Ditrysia</taxon>
        <taxon>Noctuoidea</taxon>
        <taxon>Noctuidae</taxon>
        <taxon>Amphipyrinae</taxon>
        <taxon>Spodoptera</taxon>
    </lineage>
</organism>
<evidence type="ECO:0000313" key="1">
    <source>
        <dbReference type="EMBL" id="SOQ40799.1"/>
    </source>
</evidence>
<name>A0A2H1VIY7_SPOFR</name>
<gene>
    <name evidence="1" type="ORF">SFRICE_015113</name>
</gene>
<proteinExistence type="predicted"/>
<sequence>MVSNRRRPWILETPEALQVHCFWGLRIRAVGELGIRKIGKANKDLVSWCLLIIRRAASRARVQTCSTRLVEIYGEIFSFRKLSTSLFYVERDRNESTFGALIGFFIRADQSEHRKRSRFVFVQRKALLKRQIELSVSLSVSEARRSFQSVASNGEERARNSIVTLLKKNVFYNISDTLFDHLPIVYICRNNVTTIRRQNYGTIKPILGCATSPRLRTLLMMESPSNGCFVLTILPLPLPIPSGIKGVTLRCVYFFKTLLHYGIFSCVVGAFTNIQVHIHMTLRPETNFDCTVGAAPAAGQAAAAQRVAGSIPAWNNSLCGGVSGLGVIRDVLCYVAVDAFGFHQSYLLVHHSLAPVETDSITNRCVLWMRAIFSYVVGALTNIQVHIHHICGSHKELPCTEIEPATRYAAASCPATASIVLIYFKCGRVMLQYEWAVSTGVTPRPHRKPT</sequence>
<reference evidence="1" key="1">
    <citation type="submission" date="2016-07" db="EMBL/GenBank/DDBJ databases">
        <authorList>
            <person name="Bretaudeau A."/>
        </authorList>
    </citation>
    <scope>NUCLEOTIDE SEQUENCE</scope>
    <source>
        <strain evidence="1">Rice</strain>
        <tissue evidence="1">Whole body</tissue>
    </source>
</reference>
<protein>
    <submittedName>
        <fullName evidence="1">SFRICE_015113</fullName>
    </submittedName>
</protein>